<dbReference type="Proteomes" id="UP000266841">
    <property type="component" value="Unassembled WGS sequence"/>
</dbReference>
<dbReference type="AlphaFoldDB" id="K0S4W1"/>
<name>K0S4W1_THAOC</name>
<accession>K0S4W1</accession>
<evidence type="ECO:0000256" key="1">
    <source>
        <dbReference type="SAM" id="MobiDB-lite"/>
    </source>
</evidence>
<reference evidence="2 3" key="1">
    <citation type="journal article" date="2012" name="Genome Biol.">
        <title>Genome and low-iron response of an oceanic diatom adapted to chronic iron limitation.</title>
        <authorList>
            <person name="Lommer M."/>
            <person name="Specht M."/>
            <person name="Roy A.S."/>
            <person name="Kraemer L."/>
            <person name="Andreson R."/>
            <person name="Gutowska M.A."/>
            <person name="Wolf J."/>
            <person name="Bergner S.V."/>
            <person name="Schilhabel M.B."/>
            <person name="Klostermeier U.C."/>
            <person name="Beiko R.G."/>
            <person name="Rosenstiel P."/>
            <person name="Hippler M."/>
            <person name="Laroche J."/>
        </authorList>
    </citation>
    <scope>NUCLEOTIDE SEQUENCE [LARGE SCALE GENOMIC DNA]</scope>
    <source>
        <strain evidence="2 3">CCMP1005</strain>
    </source>
</reference>
<dbReference type="EMBL" id="AGNL01021305">
    <property type="protein sequence ID" value="EJK60275.1"/>
    <property type="molecule type" value="Genomic_DNA"/>
</dbReference>
<gene>
    <name evidence="2" type="ORF">THAOC_19399</name>
</gene>
<evidence type="ECO:0000313" key="2">
    <source>
        <dbReference type="EMBL" id="EJK60275.1"/>
    </source>
</evidence>
<proteinExistence type="predicted"/>
<organism evidence="2 3">
    <name type="scientific">Thalassiosira oceanica</name>
    <name type="common">Marine diatom</name>
    <dbReference type="NCBI Taxonomy" id="159749"/>
    <lineage>
        <taxon>Eukaryota</taxon>
        <taxon>Sar</taxon>
        <taxon>Stramenopiles</taxon>
        <taxon>Ochrophyta</taxon>
        <taxon>Bacillariophyta</taxon>
        <taxon>Coscinodiscophyceae</taxon>
        <taxon>Thalassiosirophycidae</taxon>
        <taxon>Thalassiosirales</taxon>
        <taxon>Thalassiosiraceae</taxon>
        <taxon>Thalassiosira</taxon>
    </lineage>
</organism>
<comment type="caution">
    <text evidence="2">The sequence shown here is derived from an EMBL/GenBank/DDBJ whole genome shotgun (WGS) entry which is preliminary data.</text>
</comment>
<evidence type="ECO:0000313" key="3">
    <source>
        <dbReference type="Proteomes" id="UP000266841"/>
    </source>
</evidence>
<keyword evidence="3" id="KW-1185">Reference proteome</keyword>
<protein>
    <submittedName>
        <fullName evidence="2">Uncharacterized protein</fullName>
    </submittedName>
</protein>
<feature type="region of interest" description="Disordered" evidence="1">
    <location>
        <begin position="44"/>
        <end position="71"/>
    </location>
</feature>
<sequence>MKNGREFLTYLTIRYASSCSPSDLVTITVPSLAFSASRDTTPFAGPLVRTPADGLGGAKERPSRQRPSSTAADRAAVIVVRILHFPLLSRAYHLTTHITFRGQVDKVLRLPEPKSTSVSYPDT</sequence>